<evidence type="ECO:0000256" key="2">
    <source>
        <dbReference type="SAM" id="Phobius"/>
    </source>
</evidence>
<evidence type="ECO:0000313" key="3">
    <source>
        <dbReference type="EMBL" id="WFP24758.1"/>
    </source>
</evidence>
<keyword evidence="2" id="KW-0472">Membrane</keyword>
<dbReference type="EMBL" id="CP121270">
    <property type="protein sequence ID" value="WFP24758.1"/>
    <property type="molecule type" value="Genomic_DNA"/>
</dbReference>
<evidence type="ECO:0000313" key="4">
    <source>
        <dbReference type="Proteomes" id="UP001213504"/>
    </source>
</evidence>
<feature type="transmembrane region" description="Helical" evidence="2">
    <location>
        <begin position="81"/>
        <end position="102"/>
    </location>
</feature>
<feature type="region of interest" description="Disordered" evidence="1">
    <location>
        <begin position="242"/>
        <end position="265"/>
    </location>
</feature>
<dbReference type="Proteomes" id="UP001213504">
    <property type="component" value="Chromosome"/>
</dbReference>
<accession>A0AAX3T7B6</accession>
<evidence type="ECO:0008006" key="5">
    <source>
        <dbReference type="Google" id="ProtNLM"/>
    </source>
</evidence>
<feature type="transmembrane region" description="Helical" evidence="2">
    <location>
        <begin position="171"/>
        <end position="189"/>
    </location>
</feature>
<evidence type="ECO:0000256" key="1">
    <source>
        <dbReference type="SAM" id="MobiDB-lite"/>
    </source>
</evidence>
<feature type="transmembrane region" description="Helical" evidence="2">
    <location>
        <begin position="114"/>
        <end position="133"/>
    </location>
</feature>
<protein>
    <recommendedName>
        <fullName evidence="5">Integral membrane protein</fullName>
    </recommendedName>
</protein>
<feature type="transmembrane region" description="Helical" evidence="2">
    <location>
        <begin position="145"/>
        <end position="164"/>
    </location>
</feature>
<feature type="transmembrane region" description="Helical" evidence="2">
    <location>
        <begin position="12"/>
        <end position="31"/>
    </location>
</feature>
<keyword evidence="2" id="KW-0812">Transmembrane</keyword>
<dbReference type="RefSeq" id="WP_058252785.1">
    <property type="nucleotide sequence ID" value="NZ_CP121270.1"/>
</dbReference>
<dbReference type="AlphaFoldDB" id="A0AAX3T7B6"/>
<organism evidence="3 4">
    <name type="scientific">Gordonia hongkongensis</name>
    <dbReference type="NCBI Taxonomy" id="1701090"/>
    <lineage>
        <taxon>Bacteria</taxon>
        <taxon>Bacillati</taxon>
        <taxon>Actinomycetota</taxon>
        <taxon>Actinomycetes</taxon>
        <taxon>Mycobacteriales</taxon>
        <taxon>Gordoniaceae</taxon>
        <taxon>Gordonia</taxon>
    </lineage>
</organism>
<keyword evidence="2" id="KW-1133">Transmembrane helix</keyword>
<reference evidence="3" key="1">
    <citation type="submission" date="2023-04" db="EMBL/GenBank/DDBJ databases">
        <title>Complete genome sequence of a phthalic acid esters degrading bacterial strain.</title>
        <authorList>
            <person name="Weng L."/>
            <person name="Jia Y."/>
            <person name="Ren L."/>
        </authorList>
    </citation>
    <scope>NUCLEOTIDE SEQUENCE</scope>
    <source>
        <strain evidence="3">RL-LY01</strain>
    </source>
</reference>
<gene>
    <name evidence="3" type="ORF">P9A14_22000</name>
</gene>
<proteinExistence type="predicted"/>
<feature type="transmembrane region" description="Helical" evidence="2">
    <location>
        <begin position="52"/>
        <end position="75"/>
    </location>
</feature>
<name>A0AAX3T7B6_9ACTN</name>
<sequence length="265" mass="28111">MNFLDELTHQRLPLFLLFASFVITFIVTRVITRLIRAGKGPFRNNVSDGVHVHHMVPGLILTIVGAFLSVGVNGASPGAEISAVLIGVGASLVLDEFALILRLQDVYWSPEGQLSVQVVALTVAALGMAVLGFNPLDDADVEIGPVALVATVPINVACAILCVLKGKFSTAIVGVFIPVFAWAGAIRLARPHSAWARRRYAPAKAEKARARAKSFDDRWGRWGLSIGDLIAGKPTDPASVVAPSLEASAAADPGPTHPTDERQLD</sequence>